<dbReference type="Proteomes" id="UP000006250">
    <property type="component" value="Unassembled WGS sequence"/>
</dbReference>
<comment type="caution">
    <text evidence="1">The sequence shown here is derived from an EMBL/GenBank/DDBJ whole genome shotgun (WGS) entry which is preliminary data.</text>
</comment>
<evidence type="ECO:0000313" key="1">
    <source>
        <dbReference type="EMBL" id="EFL49198.1"/>
    </source>
</evidence>
<proteinExistence type="predicted"/>
<dbReference type="AlphaFoldDB" id="E1K2G5"/>
<dbReference type="EMBL" id="AECZ01000057">
    <property type="protein sequence ID" value="EFL49198.1"/>
    <property type="molecule type" value="Genomic_DNA"/>
</dbReference>
<name>E1K2G5_SOLFR</name>
<keyword evidence="2" id="KW-1185">Reference proteome</keyword>
<sequence length="53" mass="6396">MKYPCEMCRFRALAAKRPASFWARLWRWHTGWCPGWKRYQKALAAGKIVEKRP</sequence>
<accession>E1K2G5</accession>
<evidence type="ECO:0000313" key="2">
    <source>
        <dbReference type="Proteomes" id="UP000006250"/>
    </source>
</evidence>
<dbReference type="RefSeq" id="WP_005997066.1">
    <property type="nucleotide sequence ID" value="NZ_AECZ01000057.1"/>
</dbReference>
<protein>
    <submittedName>
        <fullName evidence="1">Uncharacterized protein</fullName>
    </submittedName>
</protein>
<reference evidence="1 2" key="1">
    <citation type="submission" date="2010-08" db="EMBL/GenBank/DDBJ databases">
        <title>The draft genome of Desulfovibrio fructosovorans JJ.</title>
        <authorList>
            <consortium name="US DOE Joint Genome Institute (JGI-PGF)"/>
            <person name="Lucas S."/>
            <person name="Copeland A."/>
            <person name="Lapidus A."/>
            <person name="Cheng J.-F."/>
            <person name="Bruce D."/>
            <person name="Goodwin L."/>
            <person name="Pitluck S."/>
            <person name="Land M.L."/>
            <person name="Hauser L."/>
            <person name="Chang Y.-J."/>
            <person name="Jeffries C."/>
            <person name="Wall J.D."/>
            <person name="Stahl D.A."/>
            <person name="Arkin A.P."/>
            <person name="Dehal P."/>
            <person name="Stolyar S.M."/>
            <person name="Hazen T.C."/>
            <person name="Woyke T.J."/>
        </authorList>
    </citation>
    <scope>NUCLEOTIDE SEQUENCE [LARGE SCALE GENOMIC DNA]</scope>
    <source>
        <strain evidence="1 2">JJ</strain>
    </source>
</reference>
<organism evidence="1 2">
    <name type="scientific">Solidesulfovibrio fructosivorans JJ]</name>
    <dbReference type="NCBI Taxonomy" id="596151"/>
    <lineage>
        <taxon>Bacteria</taxon>
        <taxon>Pseudomonadati</taxon>
        <taxon>Thermodesulfobacteriota</taxon>
        <taxon>Desulfovibrionia</taxon>
        <taxon>Desulfovibrionales</taxon>
        <taxon>Desulfovibrionaceae</taxon>
        <taxon>Solidesulfovibrio</taxon>
    </lineage>
</organism>
<dbReference type="STRING" id="596151.DesfrDRAFT_4065"/>
<gene>
    <name evidence="1" type="ORF">DesfrDRAFT_4065</name>
</gene>
<dbReference type="eggNOG" id="ENOG5031CZG">
    <property type="taxonomic scope" value="Bacteria"/>
</dbReference>